<evidence type="ECO:0000256" key="5">
    <source>
        <dbReference type="ARBA" id="ARBA00022989"/>
    </source>
</evidence>
<dbReference type="InterPro" id="IPR001204">
    <property type="entry name" value="Phos_transporter"/>
</dbReference>
<feature type="transmembrane region" description="Helical" evidence="7">
    <location>
        <begin position="192"/>
        <end position="216"/>
    </location>
</feature>
<dbReference type="EMBL" id="BQXS01011223">
    <property type="protein sequence ID" value="GKT36429.1"/>
    <property type="molecule type" value="Genomic_DNA"/>
</dbReference>
<gene>
    <name evidence="9" type="ORF">ADUPG1_009398</name>
</gene>
<feature type="transmembrane region" description="Helical" evidence="7">
    <location>
        <begin position="74"/>
        <end position="92"/>
    </location>
</feature>
<evidence type="ECO:0000256" key="3">
    <source>
        <dbReference type="ARBA" id="ARBA00022592"/>
    </source>
</evidence>
<comment type="subcellular location">
    <subcellularLocation>
        <location evidence="1 7">Membrane</location>
        <topology evidence="1 7">Multi-pass membrane protein</topology>
    </subcellularLocation>
</comment>
<feature type="region of interest" description="Disordered" evidence="8">
    <location>
        <begin position="283"/>
        <end position="351"/>
    </location>
</feature>
<feature type="compositionally biased region" description="Acidic residues" evidence="8">
    <location>
        <begin position="312"/>
        <end position="334"/>
    </location>
</feature>
<dbReference type="Pfam" id="PF01384">
    <property type="entry name" value="PHO4"/>
    <property type="match status" value="2"/>
</dbReference>
<name>A0ABQ5KYA8_9EUKA</name>
<reference evidence="9" key="1">
    <citation type="submission" date="2022-03" db="EMBL/GenBank/DDBJ databases">
        <title>Draft genome sequence of Aduncisulcus paluster, a free-living microaerophilic Fornicata.</title>
        <authorList>
            <person name="Yuyama I."/>
            <person name="Kume K."/>
            <person name="Tamura T."/>
            <person name="Inagaki Y."/>
            <person name="Hashimoto T."/>
        </authorList>
    </citation>
    <scope>NUCLEOTIDE SEQUENCE</scope>
    <source>
        <strain evidence="9">NY0171</strain>
    </source>
</reference>
<comment type="function">
    <text evidence="7">Sodium-phosphate symporter.</text>
</comment>
<feature type="transmembrane region" description="Helical" evidence="7">
    <location>
        <begin position="163"/>
        <end position="186"/>
    </location>
</feature>
<feature type="transmembrane region" description="Helical" evidence="7">
    <location>
        <begin position="129"/>
        <end position="151"/>
    </location>
</feature>
<proteinExistence type="inferred from homology"/>
<dbReference type="PANTHER" id="PTHR11101">
    <property type="entry name" value="PHOSPHATE TRANSPORTER"/>
    <property type="match status" value="1"/>
</dbReference>
<evidence type="ECO:0000313" key="9">
    <source>
        <dbReference type="EMBL" id="GKT36429.1"/>
    </source>
</evidence>
<accession>A0ABQ5KYA8</accession>
<evidence type="ECO:0000256" key="4">
    <source>
        <dbReference type="ARBA" id="ARBA00022692"/>
    </source>
</evidence>
<keyword evidence="2 7" id="KW-0813">Transport</keyword>
<evidence type="ECO:0000256" key="1">
    <source>
        <dbReference type="ARBA" id="ARBA00004141"/>
    </source>
</evidence>
<dbReference type="PANTHER" id="PTHR11101:SF80">
    <property type="entry name" value="PHOSPHATE TRANSPORTER"/>
    <property type="match status" value="1"/>
</dbReference>
<feature type="transmembrane region" description="Helical" evidence="7">
    <location>
        <begin position="99"/>
        <end position="117"/>
    </location>
</feature>
<evidence type="ECO:0000256" key="7">
    <source>
        <dbReference type="RuleBase" id="RU363058"/>
    </source>
</evidence>
<feature type="transmembrane region" description="Helical" evidence="7">
    <location>
        <begin position="481"/>
        <end position="501"/>
    </location>
</feature>
<sequence>MIVGMAFSYAIGCNDLANCVGAAVGSRSLSMIQAVIWGSLFELLGTITLGRGVAATIGKGIIDSDLFIGHEQEYMNGMLAALVGSTVLMLGATFMKLPVSSTHAAVGGILAFGLVFDKNGIDWSVIGKIAISWLASPILGGVMGAIFTFICKNTVMTTKRPALASLNLFPWLCGFTLATITFSIMLSEVDSLAWYYSLAISIGLWILIATICNYTLRIHFFKHYYTRSSEYDDIITSPGDILVLPKCFLKHMQFPDGSTMVINRRRVDVQTMTDASEVSDFLEASEFEGEKSNSEPENEKKEDEKEDVKEDEKEDDIESEIMDQEESHEDDVDADGNIIAPPVGKNDKKEKGCSCLHDDEPAGPTVLMNEFAERGAECYFVPNQLLVSLLVAFSHGTNSTGNATGPMMGALYAYQEKLGEDIDPIDGFVVQMSTIITTLVCSNLNIPASSTHILIGAVTGVGMARSGASSVNWKMLGKIGISWLLTLPISGFISIAIYSMLNLL</sequence>
<evidence type="ECO:0000256" key="2">
    <source>
        <dbReference type="ARBA" id="ARBA00022448"/>
    </source>
</evidence>
<keyword evidence="10" id="KW-1185">Reference proteome</keyword>
<evidence type="ECO:0000313" key="10">
    <source>
        <dbReference type="Proteomes" id="UP001057375"/>
    </source>
</evidence>
<evidence type="ECO:0000256" key="8">
    <source>
        <dbReference type="SAM" id="MobiDB-lite"/>
    </source>
</evidence>
<dbReference type="Proteomes" id="UP001057375">
    <property type="component" value="Unassembled WGS sequence"/>
</dbReference>
<organism evidence="9 10">
    <name type="scientific">Aduncisulcus paluster</name>
    <dbReference type="NCBI Taxonomy" id="2918883"/>
    <lineage>
        <taxon>Eukaryota</taxon>
        <taxon>Metamonada</taxon>
        <taxon>Carpediemonas-like organisms</taxon>
        <taxon>Aduncisulcus</taxon>
    </lineage>
</organism>
<protein>
    <recommendedName>
        <fullName evidence="7">Phosphate transporter</fullName>
    </recommendedName>
</protein>
<keyword evidence="6 7" id="KW-0472">Membrane</keyword>
<evidence type="ECO:0000256" key="6">
    <source>
        <dbReference type="ARBA" id="ARBA00023136"/>
    </source>
</evidence>
<keyword evidence="4 7" id="KW-0812">Transmembrane</keyword>
<keyword evidence="3 7" id="KW-0592">Phosphate transport</keyword>
<comment type="similarity">
    <text evidence="7">Belongs to the inorganic phosphate transporter (PiT) (TC 2.A.20) family.</text>
</comment>
<keyword evidence="5 7" id="KW-1133">Transmembrane helix</keyword>
<feature type="transmembrane region" description="Helical" evidence="7">
    <location>
        <begin position="34"/>
        <end position="54"/>
    </location>
</feature>
<comment type="caution">
    <text evidence="9">The sequence shown here is derived from an EMBL/GenBank/DDBJ whole genome shotgun (WGS) entry which is preliminary data.</text>
</comment>
<feature type="compositionally biased region" description="Basic and acidic residues" evidence="8">
    <location>
        <begin position="288"/>
        <end position="311"/>
    </location>
</feature>